<evidence type="ECO:0000313" key="6">
    <source>
        <dbReference type="Proteomes" id="UP000050381"/>
    </source>
</evidence>
<dbReference type="CDD" id="cd06911">
    <property type="entry name" value="VirB9_CagX_TrbG"/>
    <property type="match status" value="1"/>
</dbReference>
<reference evidence="5 6" key="1">
    <citation type="submission" date="2015-09" db="EMBL/GenBank/DDBJ databases">
        <title>Genome announcement of multiple Pseudomonas syringae strains.</title>
        <authorList>
            <person name="Thakur S."/>
            <person name="Wang P.W."/>
            <person name="Gong Y."/>
            <person name="Weir B.S."/>
            <person name="Guttman D.S."/>
        </authorList>
    </citation>
    <scope>NUCLEOTIDE SEQUENCE [LARGE SCALE GENOMIC DNA]</scope>
    <source>
        <strain evidence="5 6">ICMP9419</strain>
    </source>
</reference>
<name>A0A0N8R4L1_PSESX</name>
<feature type="region of interest" description="Disordered" evidence="3">
    <location>
        <begin position="142"/>
        <end position="173"/>
    </location>
</feature>
<evidence type="ECO:0000313" key="5">
    <source>
        <dbReference type="EMBL" id="KPW92694.1"/>
    </source>
</evidence>
<comment type="caution">
    <text evidence="5">The sequence shown here is derived from an EMBL/GenBank/DDBJ whole genome shotgun (WGS) entry which is preliminary data.</text>
</comment>
<evidence type="ECO:0000256" key="3">
    <source>
        <dbReference type="SAM" id="MobiDB-lite"/>
    </source>
</evidence>
<dbReference type="InterPro" id="IPR033645">
    <property type="entry name" value="VirB9/CagX/TrbG_C"/>
</dbReference>
<keyword evidence="2 4" id="KW-0732">Signal</keyword>
<organism evidence="5 6">
    <name type="scientific">Pseudomonas syringae pv. castaneae</name>
    <dbReference type="NCBI Taxonomy" id="264450"/>
    <lineage>
        <taxon>Bacteria</taxon>
        <taxon>Pseudomonadati</taxon>
        <taxon>Pseudomonadota</taxon>
        <taxon>Gammaproteobacteria</taxon>
        <taxon>Pseudomonadales</taxon>
        <taxon>Pseudomonadaceae</taxon>
        <taxon>Pseudomonas</taxon>
        <taxon>Pseudomonas syringae</taxon>
    </lineage>
</organism>
<dbReference type="RefSeq" id="WP_057433082.1">
    <property type="nucleotide sequence ID" value="NZ_LIIH01000161.1"/>
</dbReference>
<evidence type="ECO:0000256" key="4">
    <source>
        <dbReference type="SAM" id="SignalP"/>
    </source>
</evidence>
<feature type="signal peptide" evidence="4">
    <location>
        <begin position="1"/>
        <end position="23"/>
    </location>
</feature>
<dbReference type="InterPro" id="IPR038161">
    <property type="entry name" value="VirB9/CagX/TrbG_C_sf"/>
</dbReference>
<dbReference type="Proteomes" id="UP000050381">
    <property type="component" value="Unassembled WGS sequence"/>
</dbReference>
<dbReference type="Gene3D" id="2.60.40.2500">
    <property type="match status" value="1"/>
</dbReference>
<dbReference type="InterPro" id="IPR010258">
    <property type="entry name" value="Conjugal_tfr_TrbG/VirB9/CagX"/>
</dbReference>
<comment type="similarity">
    <text evidence="1">Belongs to the TrbG/VirB9 family.</text>
</comment>
<gene>
    <name evidence="5" type="ORF">ALO79_200143</name>
</gene>
<feature type="chain" id="PRO_5009791154" evidence="4">
    <location>
        <begin position="24"/>
        <end position="269"/>
    </location>
</feature>
<sequence length="269" mass="29448">MGNKAVSGLTALLLLTSGLPVFAESLGTGSTLDRRVQTAVYSPDNVYRIQASVGRTSLVQLPVNETINEASGLMVSGDPKAWSIGPNKAGNLVAIKPMTDQEPNTNLTINTNRRTYLIELKLVERTQDSTYLLRFTYPEPPKKSVAARRDPGNPCDGPVQNGPYQKRSNAESKSIGPYEGWDNGMLTCFRFTGNGPRPVLYQVLPDGTETVADMHNEQNVVVVHGVSRLFRFRLNGLLVEARPTAQVNTGYNFNGTTTGEIRELKHAEQ</sequence>
<proteinExistence type="inferred from homology"/>
<evidence type="ECO:0000256" key="1">
    <source>
        <dbReference type="ARBA" id="ARBA00006135"/>
    </source>
</evidence>
<dbReference type="Pfam" id="PF03524">
    <property type="entry name" value="CagX"/>
    <property type="match status" value="1"/>
</dbReference>
<protein>
    <submittedName>
        <fullName evidence="5">AAA ATPase, central region</fullName>
    </submittedName>
</protein>
<evidence type="ECO:0000256" key="2">
    <source>
        <dbReference type="ARBA" id="ARBA00022729"/>
    </source>
</evidence>
<dbReference type="AlphaFoldDB" id="A0A0N8R4L1"/>
<dbReference type="EMBL" id="LJQD01000386">
    <property type="protein sequence ID" value="KPW92694.1"/>
    <property type="molecule type" value="Genomic_DNA"/>
</dbReference>
<accession>A0A0N8R4L1</accession>
<dbReference type="PATRIC" id="fig|264450.4.peg.963"/>